<accession>A0A658R1S6</accession>
<reference evidence="2 3" key="1">
    <citation type="submission" date="2016-01" db="EMBL/GenBank/DDBJ databases">
        <authorList>
            <person name="Peeters C."/>
        </authorList>
    </citation>
    <scope>NUCLEOTIDE SEQUENCE [LARGE SCALE GENOMIC DNA]</scope>
    <source>
        <strain evidence="2">LMG 29315</strain>
    </source>
</reference>
<dbReference type="Pfam" id="PF06082">
    <property type="entry name" value="YjbH"/>
    <property type="match status" value="1"/>
</dbReference>
<feature type="compositionally biased region" description="Polar residues" evidence="1">
    <location>
        <begin position="280"/>
        <end position="291"/>
    </location>
</feature>
<proteinExistence type="predicted"/>
<organism evidence="2 3">
    <name type="scientific">Caballeronia concitans</name>
    <dbReference type="NCBI Taxonomy" id="1777133"/>
    <lineage>
        <taxon>Bacteria</taxon>
        <taxon>Pseudomonadati</taxon>
        <taxon>Pseudomonadota</taxon>
        <taxon>Betaproteobacteria</taxon>
        <taxon>Burkholderiales</taxon>
        <taxon>Burkholderiaceae</taxon>
        <taxon>Caballeronia</taxon>
    </lineage>
</organism>
<name>A0A658R1S6_9BURK</name>
<sequence>MHASYRIFPANATALAVGVIFINSAQAAAGPALSPLGQAGGLVIPYAFALPEGTVEAQYNNYLDPRYGKQATGAQMYWGAVGLLPYVEVSGGLANYTGNEPAPFSGADHFVFRHLMADIKVQVPQFFRYQPAIAFGMTDVGGQTHHFRSKYGAVSQSFGPATLTIGYGQGERLNGLFGGVQVELGQTGLSLLAEDDSKTPYAGLRYQSPGITWLGGASMVGTVLRSLRSTNGVAPRTSFSVGVQIPLGHRFDPTPAAQGTSSDAPMPENAHAFADVSPSEAVTQPFHATSRSRVRGESDGPLKTTAAPSNESLAEPAALDAIAAQLFASGLERVRVGVSGQDLIVEYENHRYNQNEADAVGIVLGVASEHAPAGVQRIRAVIKKGNQVMGELAVDLDAYARFLASGAPGSVPATMTMRTRPGYDADAIAWHGDEHRHGLTRIEIQPVANYLYGTEYGNFDASIGAKVIGYVPLWKGAELVASYLAPLYHTANMDNGRAYGAYRLRGGVTDVALAQSFWIAPQVFNVLALGKFDRHYVGAENETTMFVPGRPDIVRLRLAYLHQQPGEDQLGRAVNAALTYRWIQPAWKLWIEAGAARYVGSDKGPLITFTRWFDDVSFSVHAEHSGKGSYAGAAISFPLTPRQGMKPGMTQIDGASQFALDFRTRVGGINYVNANAPTNLDFAYSTQGLLLNGGRFSAEYFATQLTRMRDAYRRFGIDATGKPAAPQARVDARSQRNVSAPGATGPRTVCANFYRAVGDKPRQLDACK</sequence>
<dbReference type="AlphaFoldDB" id="A0A658R1S6"/>
<protein>
    <submittedName>
        <fullName evidence="2">Uncharacterized protein</fullName>
    </submittedName>
</protein>
<evidence type="ECO:0000313" key="2">
    <source>
        <dbReference type="EMBL" id="SAL40552.1"/>
    </source>
</evidence>
<gene>
    <name evidence="2" type="ORF">AWB72_04252</name>
</gene>
<dbReference type="EMBL" id="FCNV02000010">
    <property type="protein sequence ID" value="SAL40552.1"/>
    <property type="molecule type" value="Genomic_DNA"/>
</dbReference>
<dbReference type="Proteomes" id="UP000198263">
    <property type="component" value="Unassembled WGS sequence"/>
</dbReference>
<comment type="caution">
    <text evidence="2">The sequence shown here is derived from an EMBL/GenBank/DDBJ whole genome shotgun (WGS) entry which is preliminary data.</text>
</comment>
<dbReference type="OrthoDB" id="5392628at2"/>
<keyword evidence="3" id="KW-1185">Reference proteome</keyword>
<feature type="region of interest" description="Disordered" evidence="1">
    <location>
        <begin position="250"/>
        <end position="311"/>
    </location>
</feature>
<evidence type="ECO:0000313" key="3">
    <source>
        <dbReference type="Proteomes" id="UP000198263"/>
    </source>
</evidence>
<dbReference type="InterPro" id="IPR010344">
    <property type="entry name" value="YbjH"/>
</dbReference>
<evidence type="ECO:0000256" key="1">
    <source>
        <dbReference type="SAM" id="MobiDB-lite"/>
    </source>
</evidence>